<evidence type="ECO:0000256" key="3">
    <source>
        <dbReference type="PROSITE-ProRule" id="PRU00221"/>
    </source>
</evidence>
<dbReference type="InterPro" id="IPR015943">
    <property type="entry name" value="WD40/YVTN_repeat-like_dom_sf"/>
</dbReference>
<dbReference type="PANTHER" id="PTHR10971">
    <property type="entry name" value="MRNA EXPORT FACTOR AND BUB3"/>
    <property type="match status" value="1"/>
</dbReference>
<accession>A0A1R1X0C4</accession>
<dbReference type="AlphaFoldDB" id="A0A1R1X0C4"/>
<feature type="repeat" description="WD" evidence="3">
    <location>
        <begin position="102"/>
        <end position="134"/>
    </location>
</feature>
<evidence type="ECO:0000256" key="2">
    <source>
        <dbReference type="ARBA" id="ARBA00022737"/>
    </source>
</evidence>
<keyword evidence="1 3" id="KW-0853">WD repeat</keyword>
<dbReference type="InterPro" id="IPR001680">
    <property type="entry name" value="WD40_rpt"/>
</dbReference>
<proteinExistence type="predicted"/>
<evidence type="ECO:0000313" key="4">
    <source>
        <dbReference type="EMBL" id="OMJ08047.1"/>
    </source>
</evidence>
<evidence type="ECO:0000256" key="1">
    <source>
        <dbReference type="ARBA" id="ARBA00022574"/>
    </source>
</evidence>
<evidence type="ECO:0000313" key="5">
    <source>
        <dbReference type="Proteomes" id="UP000187429"/>
    </source>
</evidence>
<keyword evidence="2" id="KW-0677">Repeat</keyword>
<dbReference type="SMART" id="SM00320">
    <property type="entry name" value="WD40"/>
    <property type="match status" value="4"/>
</dbReference>
<dbReference type="PROSITE" id="PS50082">
    <property type="entry name" value="WD_REPEATS_2"/>
    <property type="match status" value="2"/>
</dbReference>
<dbReference type="Pfam" id="PF00400">
    <property type="entry name" value="WD40"/>
    <property type="match status" value="3"/>
</dbReference>
<dbReference type="PROSITE" id="PS50294">
    <property type="entry name" value="WD_REPEATS_REGION"/>
    <property type="match status" value="1"/>
</dbReference>
<organism evidence="4 5">
    <name type="scientific">Smittium culicis</name>
    <dbReference type="NCBI Taxonomy" id="133412"/>
    <lineage>
        <taxon>Eukaryota</taxon>
        <taxon>Fungi</taxon>
        <taxon>Fungi incertae sedis</taxon>
        <taxon>Zoopagomycota</taxon>
        <taxon>Kickxellomycotina</taxon>
        <taxon>Harpellomycetes</taxon>
        <taxon>Harpellales</taxon>
        <taxon>Legeriomycetaceae</taxon>
        <taxon>Smittium</taxon>
    </lineage>
</organism>
<name>A0A1R1X0C4_9FUNG</name>
<reference evidence="5" key="1">
    <citation type="submission" date="2017-01" db="EMBL/GenBank/DDBJ databases">
        <authorList>
            <person name="Wang Y."/>
            <person name="White M."/>
            <person name="Kvist S."/>
            <person name="Moncalvo J.-M."/>
        </authorList>
    </citation>
    <scope>NUCLEOTIDE SEQUENCE [LARGE SCALE GENOMIC DNA]</scope>
    <source>
        <strain evidence="5">ID-206-W2</strain>
    </source>
</reference>
<sequence>MADYVLNDSPEDCISSLSFHPTNPEVLLATSWDKIGRVYDVGANVMMKASRLSKGALLSGCFSSTGEHAFMGGLDCNLYQKLYFVFVKYTDRWDIGGNEYSIGEHKEAISSLAFNLSTNLLLSGSWDKTIGVWDHQAPSPLVEKLQLENNEKVYAISTASTLLAVSTSNRQILVYDLRNRSVPLISKQSMLKFPTRTIELFPNAAGIIYTSIEGRVAVENFDKPELNYAFKCHRKPNSLVPSIDNDAENEVVDLVYSVNATCFHPIYNTFVTGGSDGGVNCWDFVNKKRLKVFGSWNNGISALSYNKNGDLLAIGNSYTFDQGDKP</sequence>
<dbReference type="SUPFAM" id="SSF50978">
    <property type="entry name" value="WD40 repeat-like"/>
    <property type="match status" value="1"/>
</dbReference>
<dbReference type="Proteomes" id="UP000187429">
    <property type="component" value="Unassembled WGS sequence"/>
</dbReference>
<comment type="caution">
    <text evidence="4">The sequence shown here is derived from an EMBL/GenBank/DDBJ whole genome shotgun (WGS) entry which is preliminary data.</text>
</comment>
<dbReference type="Gene3D" id="2.130.10.10">
    <property type="entry name" value="YVTN repeat-like/Quinoprotein amine dehydrogenase"/>
    <property type="match status" value="1"/>
</dbReference>
<feature type="repeat" description="WD" evidence="3">
    <location>
        <begin position="258"/>
        <end position="292"/>
    </location>
</feature>
<keyword evidence="5" id="KW-1185">Reference proteome</keyword>
<dbReference type="EMBL" id="LSSM01007495">
    <property type="protein sequence ID" value="OMJ08047.1"/>
    <property type="molecule type" value="Genomic_DNA"/>
</dbReference>
<dbReference type="InterPro" id="IPR036322">
    <property type="entry name" value="WD40_repeat_dom_sf"/>
</dbReference>
<protein>
    <submittedName>
        <fullName evidence="4">Mitotic checkpoint protein</fullName>
    </submittedName>
</protein>
<dbReference type="OrthoDB" id="10262475at2759"/>
<gene>
    <name evidence="4" type="ORF">AYI69_g11216</name>
</gene>